<dbReference type="SUPFAM" id="SSF82689">
    <property type="entry name" value="Mechanosensitive channel protein MscS (YggB), C-terminal domain"/>
    <property type="match status" value="1"/>
</dbReference>
<dbReference type="OrthoDB" id="4638917at2"/>
<dbReference type="Gene3D" id="1.10.287.1260">
    <property type="match status" value="1"/>
</dbReference>
<dbReference type="Gene3D" id="3.30.70.100">
    <property type="match status" value="1"/>
</dbReference>
<evidence type="ECO:0000256" key="7">
    <source>
        <dbReference type="SAM" id="MobiDB-lite"/>
    </source>
</evidence>
<dbReference type="AlphaFoldDB" id="A0A147DTN0"/>
<keyword evidence="3" id="KW-1003">Cell membrane</keyword>
<proteinExistence type="inferred from homology"/>
<evidence type="ECO:0000256" key="4">
    <source>
        <dbReference type="ARBA" id="ARBA00022692"/>
    </source>
</evidence>
<dbReference type="PANTHER" id="PTHR30460">
    <property type="entry name" value="MODERATE CONDUCTANCE MECHANOSENSITIVE CHANNEL YBIO"/>
    <property type="match status" value="1"/>
</dbReference>
<gene>
    <name evidence="10" type="ORF">NS359_02720</name>
</gene>
<dbReference type="Pfam" id="PF00924">
    <property type="entry name" value="MS_channel_2nd"/>
    <property type="match status" value="1"/>
</dbReference>
<feature type="domain" description="Mechanosensitive ion channel MscS" evidence="9">
    <location>
        <begin position="140"/>
        <end position="203"/>
    </location>
</feature>
<comment type="similarity">
    <text evidence="2">Belongs to the MscS (TC 1.A.23) family.</text>
</comment>
<dbReference type="InterPro" id="IPR023408">
    <property type="entry name" value="MscS_beta-dom_sf"/>
</dbReference>
<accession>A0A147DTN0</accession>
<reference evidence="10 11" key="1">
    <citation type="journal article" date="2016" name="Front. Microbiol.">
        <title>Genomic Resource of Rice Seed Associated Bacteria.</title>
        <authorList>
            <person name="Midha S."/>
            <person name="Bansal K."/>
            <person name="Sharma S."/>
            <person name="Kumar N."/>
            <person name="Patil P.P."/>
            <person name="Chaudhry V."/>
            <person name="Patil P.B."/>
        </authorList>
    </citation>
    <scope>NUCLEOTIDE SEQUENCE [LARGE SCALE GENOMIC DNA]</scope>
    <source>
        <strain evidence="10 11">NS359</strain>
    </source>
</reference>
<sequence>MYLAANTTDDVSKWASNAFTQFVDTWHIPITIVITIIAAITLRLILRRVIKSVVDQVVTGAKRRQNVDDTQALIASPVQTARVVQRTRTLGSVLENLATVVVAIIALAVIISTSFPTAAVGIVGGASVVAAGLAVGAQSIVKDLLSGVFMILEDQAGVGDVVDTGPATGVVENVGLRVMQIRDVNGILWFVPNGQILRVGNLSQGWSRVLVDITVPYDTDIDAVQDALLRAAVTMSQEPRWRQRIVEKPEIWGLQSITDTGMVFRLVVKTRASELDVVGREMRVRLKRAVDELGVTLPAMAMIMPEGWENATSINGLRTVRTQPTPAPTKSRGGKRGNLFGRAIRTDDPGRDEDRGQQPGKDHQ</sequence>
<evidence type="ECO:0000256" key="8">
    <source>
        <dbReference type="SAM" id="Phobius"/>
    </source>
</evidence>
<evidence type="ECO:0000256" key="3">
    <source>
        <dbReference type="ARBA" id="ARBA00022475"/>
    </source>
</evidence>
<organism evidence="10 11">
    <name type="scientific">Curtobacterium oceanosedimentum</name>
    <dbReference type="NCBI Taxonomy" id="465820"/>
    <lineage>
        <taxon>Bacteria</taxon>
        <taxon>Bacillati</taxon>
        <taxon>Actinomycetota</taxon>
        <taxon>Actinomycetes</taxon>
        <taxon>Micrococcales</taxon>
        <taxon>Microbacteriaceae</taxon>
        <taxon>Curtobacterium</taxon>
    </lineage>
</organism>
<protein>
    <submittedName>
        <fullName evidence="10">Mechanosensitive ion channel protein MscS</fullName>
    </submittedName>
</protein>
<dbReference type="PATRIC" id="fig|465820.4.peg.323"/>
<dbReference type="PANTHER" id="PTHR30460:SF0">
    <property type="entry name" value="MODERATE CONDUCTANCE MECHANOSENSITIVE CHANNEL YBIO"/>
    <property type="match status" value="1"/>
</dbReference>
<evidence type="ECO:0000313" key="11">
    <source>
        <dbReference type="Proteomes" id="UP000072763"/>
    </source>
</evidence>
<dbReference type="InterPro" id="IPR006685">
    <property type="entry name" value="MscS_channel_2nd"/>
</dbReference>
<evidence type="ECO:0000259" key="9">
    <source>
        <dbReference type="Pfam" id="PF00924"/>
    </source>
</evidence>
<dbReference type="SUPFAM" id="SSF50182">
    <property type="entry name" value="Sm-like ribonucleoproteins"/>
    <property type="match status" value="1"/>
</dbReference>
<dbReference type="GO" id="GO:0005886">
    <property type="term" value="C:plasma membrane"/>
    <property type="evidence" value="ECO:0007669"/>
    <property type="project" value="UniProtKB-SubCell"/>
</dbReference>
<dbReference type="Proteomes" id="UP000072763">
    <property type="component" value="Unassembled WGS sequence"/>
</dbReference>
<feature type="compositionally biased region" description="Polar residues" evidence="7">
    <location>
        <begin position="314"/>
        <end position="324"/>
    </location>
</feature>
<comment type="caution">
    <text evidence="10">The sequence shown here is derived from an EMBL/GenBank/DDBJ whole genome shotgun (WGS) entry which is preliminary data.</text>
</comment>
<feature type="transmembrane region" description="Helical" evidence="8">
    <location>
        <begin position="118"/>
        <end position="141"/>
    </location>
</feature>
<name>A0A147DTN0_9MICO</name>
<comment type="subcellular location">
    <subcellularLocation>
        <location evidence="1">Cell membrane</location>
        <topology evidence="1">Multi-pass membrane protein</topology>
    </subcellularLocation>
</comment>
<evidence type="ECO:0000256" key="5">
    <source>
        <dbReference type="ARBA" id="ARBA00022989"/>
    </source>
</evidence>
<evidence type="ECO:0000256" key="1">
    <source>
        <dbReference type="ARBA" id="ARBA00004651"/>
    </source>
</evidence>
<evidence type="ECO:0000256" key="2">
    <source>
        <dbReference type="ARBA" id="ARBA00008017"/>
    </source>
</evidence>
<evidence type="ECO:0000256" key="6">
    <source>
        <dbReference type="ARBA" id="ARBA00023136"/>
    </source>
</evidence>
<dbReference type="GO" id="GO:0008381">
    <property type="term" value="F:mechanosensitive monoatomic ion channel activity"/>
    <property type="evidence" value="ECO:0007669"/>
    <property type="project" value="InterPro"/>
</dbReference>
<keyword evidence="4 8" id="KW-0812">Transmembrane</keyword>
<dbReference type="RefSeq" id="WP_058748872.1">
    <property type="nucleotide sequence ID" value="NZ_LDRC01000011.1"/>
</dbReference>
<keyword evidence="6 8" id="KW-0472">Membrane</keyword>
<evidence type="ECO:0000313" key="10">
    <source>
        <dbReference type="EMBL" id="KTR53691.1"/>
    </source>
</evidence>
<feature type="compositionally biased region" description="Basic and acidic residues" evidence="7">
    <location>
        <begin position="344"/>
        <end position="364"/>
    </location>
</feature>
<feature type="transmembrane region" description="Helical" evidence="8">
    <location>
        <begin position="26"/>
        <end position="46"/>
    </location>
</feature>
<feature type="transmembrane region" description="Helical" evidence="8">
    <location>
        <begin position="93"/>
        <end position="112"/>
    </location>
</feature>
<feature type="region of interest" description="Disordered" evidence="7">
    <location>
        <begin position="314"/>
        <end position="364"/>
    </location>
</feature>
<dbReference type="InterPro" id="IPR045276">
    <property type="entry name" value="YbiO_bact"/>
</dbReference>
<keyword evidence="5 8" id="KW-1133">Transmembrane helix</keyword>
<dbReference type="InterPro" id="IPR011066">
    <property type="entry name" value="MscS_channel_C_sf"/>
</dbReference>
<dbReference type="InterPro" id="IPR010920">
    <property type="entry name" value="LSM_dom_sf"/>
</dbReference>
<dbReference type="EMBL" id="LDRC01000011">
    <property type="protein sequence ID" value="KTR53691.1"/>
    <property type="molecule type" value="Genomic_DNA"/>
</dbReference>
<dbReference type="Gene3D" id="2.30.30.60">
    <property type="match status" value="1"/>
</dbReference>
<dbReference type="FunFam" id="2.30.30.60:FF:000001">
    <property type="entry name" value="MscS Mechanosensitive ion channel"/>
    <property type="match status" value="1"/>
</dbReference>